<feature type="region of interest" description="Disordered" evidence="10">
    <location>
        <begin position="716"/>
        <end position="751"/>
    </location>
</feature>
<gene>
    <name evidence="13" type="ORF">PUN28_005372</name>
</gene>
<dbReference type="InterPro" id="IPR002404">
    <property type="entry name" value="IRS_PTB"/>
</dbReference>
<evidence type="ECO:0000256" key="6">
    <source>
        <dbReference type="ARBA" id="ARBA00022782"/>
    </source>
</evidence>
<dbReference type="GO" id="GO:0048477">
    <property type="term" value="P:oogenesis"/>
    <property type="evidence" value="ECO:0007669"/>
    <property type="project" value="UniProtKB-KW"/>
</dbReference>
<dbReference type="PANTHER" id="PTHR10614:SF13">
    <property type="entry name" value="INSULIN RECEPTOR SUBSTRATE 1"/>
    <property type="match status" value="1"/>
</dbReference>
<sequence length="1283" mass="139344">MIRRYVQSRTLGASLAFRLTSPLVCFTLTATTAAIVSIVIPTMSSIRGPASPSGGPVVRCGHLKKLKTMKKKFFVLRGERAGCLACLEYYDSKKKFENRQPPKRSILLHSCFNINKRGDTKHKHVIALYTKDECFCLILDNEKELDEWLKAMLRLQSGDVPDGEQPRPTFEHVWQVTMQKRGLGARKNIHGPHRLCLTDQTLSLVKIGARDNSDSIEISLNYIRRCGFANDIFYIEVGRSAVTGDGEFWMAVEDNNIALNMNDVITTAMRNSKSNKDEVGPRQRTRSSSANEASKPISVLQKRHTGQKLHGFSPLEEQKTHKEQAEPLQEQTATSSVLTQCSQSRSTSSTNTVTAVAGTGAWTTGIATTNANSAGTARRRHSVASHPHSVNNSQSVHVTTTTNATMTTTTVTTTTITATTTTITTTITATVTATITTATISHQRTLSLPLAAVIINQTQPSKRSVLRCATGRDRCDSLPSRARTTSEGQPTTIVLSHPRGAHIMSHVQRPLSMCGRGLSYSPPVASMPISPSSDVCSSDSAGSSPSMDECGENIMEEGTISRYGHSLTPDEPVILDKKGDDYALWSTSHAHLKYSPNFKSHSPSQSSYQSEMYSPCGSSPSGRCAYMPMSPATTTYSHSRGSSLVEESNADDYVPMAPVGDDGYVDMDPVNSHNGHFPDDLSQNDGSSCSVTSGTPSTDLRFSEYHLDKVTSFLTPGEDLQARPTRAYSVGSRPEQANRHRKNRLDITPQDANRVRAFSVGSRSKRPEIGRLANVITAPLPAGSDTSNSKSSSAPLLSSSWGHNSGCSGASDRMEDLMELDFTKPSIPTALSSPPLSCSQPQSQPQSYSTYSTATDTSSYVDMSPGQAPISTTAPYVDMSGINKINRNNNNNTITANHNHSHIHISSLNFAHKPVITTLKPVEEAEGPYMKMDGTREDWTHSEASPKQVSSPIQEDIYQTNGPPGSTRTAPVDLPQPRRPPEGYVEMSFKVRPSLEQDYINMSMGGNNRNNRKTRTNSRKEKSRSQPIAIQAGSKPSKTPNFLPLNGSPTSESLASTPASPPRATPTGSSATIFPFSLNSPQSPMKPFMKKNDDFSTTDISNQNKNNEYAMMEPAKRGCTSCSTPVTETMSSSKVNNEKSPSPIEKNARVIFKSSSSQEHGKPINVITKKLLDLTVPKPRLVTASPNTSPTLTGFKPSIAPQPKPSSPKFIDETPTPTPTSTPTPTPSPLDSEGYEKLQPGATILHYASLDLPENDNPAPVSPASTQENFTYAEIDFAKLKQT</sequence>
<dbReference type="GO" id="GO:0005829">
    <property type="term" value="C:cytosol"/>
    <property type="evidence" value="ECO:0007669"/>
    <property type="project" value="TreeGrafter"/>
</dbReference>
<dbReference type="SMART" id="SM00233">
    <property type="entry name" value="PH"/>
    <property type="match status" value="1"/>
</dbReference>
<dbReference type="EMBL" id="JADYXP020000004">
    <property type="protein sequence ID" value="KAL0126984.1"/>
    <property type="molecule type" value="Genomic_DNA"/>
</dbReference>
<evidence type="ECO:0000256" key="3">
    <source>
        <dbReference type="ARBA" id="ARBA00022553"/>
    </source>
</evidence>
<feature type="domain" description="PH" evidence="11">
    <location>
        <begin position="56"/>
        <end position="157"/>
    </location>
</feature>
<keyword evidence="6" id="KW-0221">Differentiation</keyword>
<dbReference type="Gene3D" id="2.30.29.30">
    <property type="entry name" value="Pleckstrin-homology domain (PH domain)/Phosphotyrosine-binding domain (PTB)"/>
    <property type="match status" value="2"/>
</dbReference>
<feature type="region of interest" description="Disordered" evidence="10">
    <location>
        <begin position="1000"/>
        <end position="1069"/>
    </location>
</feature>
<dbReference type="PRINTS" id="PR00628">
    <property type="entry name" value="INSULINRSI"/>
</dbReference>
<dbReference type="Pfam" id="PF02174">
    <property type="entry name" value="IRS"/>
    <property type="match status" value="1"/>
</dbReference>
<dbReference type="CDD" id="cd01257">
    <property type="entry name" value="PH_IRS"/>
    <property type="match status" value="1"/>
</dbReference>
<dbReference type="GO" id="GO:0043548">
    <property type="term" value="F:phosphatidylinositol 3-kinase binding"/>
    <property type="evidence" value="ECO:0007669"/>
    <property type="project" value="TreeGrafter"/>
</dbReference>
<keyword evidence="5" id="KW-0677">Repeat</keyword>
<dbReference type="Proteomes" id="UP001430953">
    <property type="component" value="Unassembled WGS sequence"/>
</dbReference>
<evidence type="ECO:0000256" key="1">
    <source>
        <dbReference type="ARBA" id="ARBA00011440"/>
    </source>
</evidence>
<proteinExistence type="predicted"/>
<name>A0AAW2GFJ5_9HYME</name>
<evidence type="ECO:0000256" key="8">
    <source>
        <dbReference type="ARBA" id="ARBA00033282"/>
    </source>
</evidence>
<organism evidence="13 14">
    <name type="scientific">Cardiocondyla obscurior</name>
    <dbReference type="NCBI Taxonomy" id="286306"/>
    <lineage>
        <taxon>Eukaryota</taxon>
        <taxon>Metazoa</taxon>
        <taxon>Ecdysozoa</taxon>
        <taxon>Arthropoda</taxon>
        <taxon>Hexapoda</taxon>
        <taxon>Insecta</taxon>
        <taxon>Pterygota</taxon>
        <taxon>Neoptera</taxon>
        <taxon>Endopterygota</taxon>
        <taxon>Hymenoptera</taxon>
        <taxon>Apocrita</taxon>
        <taxon>Aculeata</taxon>
        <taxon>Formicoidea</taxon>
        <taxon>Formicidae</taxon>
        <taxon>Myrmicinae</taxon>
        <taxon>Cardiocondyla</taxon>
    </lineage>
</organism>
<dbReference type="InterPro" id="IPR039011">
    <property type="entry name" value="IRS"/>
</dbReference>
<feature type="region of interest" description="Disordered" evidence="10">
    <location>
        <begin position="269"/>
        <end position="352"/>
    </location>
</feature>
<dbReference type="GO" id="GO:0005886">
    <property type="term" value="C:plasma membrane"/>
    <property type="evidence" value="ECO:0007669"/>
    <property type="project" value="TreeGrafter"/>
</dbReference>
<dbReference type="SMART" id="SM00310">
    <property type="entry name" value="PTBI"/>
    <property type="match status" value="1"/>
</dbReference>
<feature type="region of interest" description="Disordered" evidence="10">
    <location>
        <begin position="935"/>
        <end position="983"/>
    </location>
</feature>
<dbReference type="GO" id="GO:0005158">
    <property type="term" value="F:insulin receptor binding"/>
    <property type="evidence" value="ECO:0007669"/>
    <property type="project" value="InterPro"/>
</dbReference>
<evidence type="ECO:0000313" key="13">
    <source>
        <dbReference type="EMBL" id="KAL0126984.1"/>
    </source>
</evidence>
<evidence type="ECO:0000256" key="4">
    <source>
        <dbReference type="ARBA" id="ARBA00022604"/>
    </source>
</evidence>
<accession>A0AAW2GFJ5</accession>
<dbReference type="Pfam" id="PF00169">
    <property type="entry name" value="PH"/>
    <property type="match status" value="1"/>
</dbReference>
<evidence type="ECO:0000256" key="7">
    <source>
        <dbReference type="ARBA" id="ARBA00022943"/>
    </source>
</evidence>
<feature type="region of interest" description="Disordered" evidence="10">
    <location>
        <begin position="1182"/>
        <end position="1243"/>
    </location>
</feature>
<keyword evidence="7" id="KW-0896">Oogenesis</keyword>
<evidence type="ECO:0000259" key="12">
    <source>
        <dbReference type="PROSITE" id="PS51064"/>
    </source>
</evidence>
<feature type="compositionally biased region" description="Pro residues" evidence="10">
    <location>
        <begin position="1216"/>
        <end position="1228"/>
    </location>
</feature>
<evidence type="ECO:0000313" key="14">
    <source>
        <dbReference type="Proteomes" id="UP001430953"/>
    </source>
</evidence>
<feature type="domain" description="IRS-type PTB" evidence="12">
    <location>
        <begin position="170"/>
        <end position="276"/>
    </location>
</feature>
<keyword evidence="4" id="KW-0341">Growth regulation</keyword>
<feature type="region of interest" description="Disordered" evidence="10">
    <location>
        <begin position="826"/>
        <end position="852"/>
    </location>
</feature>
<feature type="compositionally biased region" description="Basic and acidic residues" evidence="10">
    <location>
        <begin position="316"/>
        <end position="325"/>
    </location>
</feature>
<feature type="compositionally biased region" description="Low complexity" evidence="10">
    <location>
        <begin position="831"/>
        <end position="852"/>
    </location>
</feature>
<dbReference type="SUPFAM" id="SSF50729">
    <property type="entry name" value="PH domain-like"/>
    <property type="match status" value="2"/>
</dbReference>
<comment type="function">
    <text evidence="9">Activates phosphatidylinositol 3-kinase when bound to the regulatory p85 subunit. May mediate the control of various cellular processes by insulin-like peptides. When phosphorylated by the insulin receptor binds specifically to various cellular proteins containing SH2 domains. Involved in control of cell proliferation, cell size, and body and organ growth throughout development. Also has a role in a signaling pathway controlling the physiological response required to endure periods of low nutrient conditions. Insulin/insulin-like growth factor (IGF) signaling pathway has a role in regulating aging and is necessary in the ovary for vitellogenic maturation.</text>
</comment>
<keyword evidence="3" id="KW-0597">Phosphoprotein</keyword>
<evidence type="ECO:0000256" key="5">
    <source>
        <dbReference type="ARBA" id="ARBA00022737"/>
    </source>
</evidence>
<dbReference type="CDD" id="cd01204">
    <property type="entry name" value="PTB_IRS"/>
    <property type="match status" value="1"/>
</dbReference>
<dbReference type="InterPro" id="IPR011993">
    <property type="entry name" value="PH-like_dom_sf"/>
</dbReference>
<evidence type="ECO:0000256" key="10">
    <source>
        <dbReference type="SAM" id="MobiDB-lite"/>
    </source>
</evidence>
<comment type="subunit">
    <text evidence="1">Bindings to phosphatidylinositol 3-kinase and SHP2.</text>
</comment>
<dbReference type="PROSITE" id="PS51064">
    <property type="entry name" value="IRS_PTB"/>
    <property type="match status" value="1"/>
</dbReference>
<feature type="compositionally biased region" description="Low complexity" evidence="10">
    <location>
        <begin position="787"/>
        <end position="800"/>
    </location>
</feature>
<protein>
    <recommendedName>
        <fullName evidence="2">Insulin receptor substrate 1</fullName>
    </recommendedName>
    <alternativeName>
        <fullName evidence="8">Protein chico</fullName>
    </alternativeName>
</protein>
<evidence type="ECO:0000259" key="11">
    <source>
        <dbReference type="PROSITE" id="PS50003"/>
    </source>
</evidence>
<dbReference type="PANTHER" id="PTHR10614">
    <property type="entry name" value="INSULIN RECEPTOR SUBSTRATE"/>
    <property type="match status" value="1"/>
</dbReference>
<dbReference type="GO" id="GO:0008286">
    <property type="term" value="P:insulin receptor signaling pathway"/>
    <property type="evidence" value="ECO:0007669"/>
    <property type="project" value="InterPro"/>
</dbReference>
<feature type="region of interest" description="Disordered" evidence="10">
    <location>
        <begin position="373"/>
        <end position="396"/>
    </location>
</feature>
<keyword evidence="14" id="KW-1185">Reference proteome</keyword>
<feature type="region of interest" description="Disordered" evidence="10">
    <location>
        <begin position="1117"/>
        <end position="1142"/>
    </location>
</feature>
<dbReference type="SMART" id="SM01244">
    <property type="entry name" value="IRS"/>
    <property type="match status" value="1"/>
</dbReference>
<evidence type="ECO:0000256" key="2">
    <source>
        <dbReference type="ARBA" id="ARBA00015710"/>
    </source>
</evidence>
<feature type="region of interest" description="Disordered" evidence="10">
    <location>
        <begin position="779"/>
        <end position="809"/>
    </location>
</feature>
<feature type="compositionally biased region" description="Polar residues" evidence="10">
    <location>
        <begin position="1120"/>
        <end position="1140"/>
    </location>
</feature>
<evidence type="ECO:0000256" key="9">
    <source>
        <dbReference type="ARBA" id="ARBA00046145"/>
    </source>
</evidence>
<feature type="compositionally biased region" description="Polar residues" evidence="10">
    <location>
        <begin position="942"/>
        <end position="969"/>
    </location>
</feature>
<comment type="caution">
    <text evidence="13">The sequence shown here is derived from an EMBL/GenBank/DDBJ whole genome shotgun (WGS) entry which is preliminary data.</text>
</comment>
<feature type="compositionally biased region" description="Polar residues" evidence="10">
    <location>
        <begin position="329"/>
        <end position="345"/>
    </location>
</feature>
<reference evidence="13 14" key="1">
    <citation type="submission" date="2023-03" db="EMBL/GenBank/DDBJ databases">
        <title>High recombination rates correlate with genetic variation in Cardiocondyla obscurior ants.</title>
        <authorList>
            <person name="Errbii M."/>
        </authorList>
    </citation>
    <scope>NUCLEOTIDE SEQUENCE [LARGE SCALE GENOMIC DNA]</scope>
    <source>
        <strain evidence="13">Alpha-2009</strain>
        <tissue evidence="13">Whole body</tissue>
    </source>
</reference>
<dbReference type="InterPro" id="IPR001849">
    <property type="entry name" value="PH_domain"/>
</dbReference>
<dbReference type="PROSITE" id="PS50003">
    <property type="entry name" value="PH_DOMAIN"/>
    <property type="match status" value="1"/>
</dbReference>